<keyword evidence="3" id="KW-1185">Reference proteome</keyword>
<evidence type="ECO:0000256" key="1">
    <source>
        <dbReference type="SAM" id="MobiDB-lite"/>
    </source>
</evidence>
<accession>A0ABY8VUY7</accession>
<protein>
    <recommendedName>
        <fullName evidence="4">GIY-YIG nuclease family protein</fullName>
    </recommendedName>
</protein>
<dbReference type="EMBL" id="CP126981">
    <property type="protein sequence ID" value="WIM87455.1"/>
    <property type="molecule type" value="Genomic_DNA"/>
</dbReference>
<proteinExistence type="predicted"/>
<sequence length="322" mass="35360">MPTSAATLLNSANLNWLGASAWLDRIPLDQPGVYLVSLSGLPEECPTQSECHISPAAVQQLLSRRPELLLDRRRPSWTRLAERISSMWLRDESIVYIGLAGTSVAQRVAQYYRTPLGAERPHAGGWPLKTLADLNHMWVHYAPCAAPDEAERKLLHAFSAQVSPSSRAALYDAQLAIPFANLVMPGGRRKRHGITGARGPIPSSRTSDTEPQDAELDTWRQRPIEPVTLGQAAVTQRVTEADLRGGAIRIPSSSKSLFPTAKQDVEVILRGAAVEARWDPRNGPDRSRSGVLRIGTALLRTVVAPDERLTIVVRDDRSITLE</sequence>
<evidence type="ECO:0000313" key="2">
    <source>
        <dbReference type="EMBL" id="WIM87455.1"/>
    </source>
</evidence>
<dbReference type="RefSeq" id="WP_285187171.1">
    <property type="nucleotide sequence ID" value="NZ_CP126981.1"/>
</dbReference>
<dbReference type="Proteomes" id="UP001236585">
    <property type="component" value="Chromosome"/>
</dbReference>
<reference evidence="2 3" key="1">
    <citation type="journal article" date="2023" name="Microbiol. Resour. Announc.">
        <title>Complete Genome Sequence of Mycobacterium wuenschmanii, a novel Nontuberculous Mycobacterium Isolated from a captive population of Amazon Milk Frogs.</title>
        <authorList>
            <person name="Hicks J."/>
            <person name="Zeineldin M."/>
            <person name="Ward H."/>
            <person name="Wuenschmann A."/>
            <person name="Camp P."/>
            <person name="Farrell D."/>
            <person name="Lehman K."/>
            <person name="Thacker T."/>
            <person name="Cuthbert E."/>
        </authorList>
    </citation>
    <scope>NUCLEOTIDE SEQUENCE [LARGE SCALE GENOMIC DNA]</scope>
    <source>
        <strain evidence="2 3">Wuenschmanii</strain>
    </source>
</reference>
<feature type="region of interest" description="Disordered" evidence="1">
    <location>
        <begin position="188"/>
        <end position="212"/>
    </location>
</feature>
<organism evidence="2 3">
    <name type="scientific">Candidatus Mycobacterium wuenschmannii</name>
    <dbReference type="NCBI Taxonomy" id="3027808"/>
    <lineage>
        <taxon>Bacteria</taxon>
        <taxon>Bacillati</taxon>
        <taxon>Actinomycetota</taxon>
        <taxon>Actinomycetes</taxon>
        <taxon>Mycobacteriales</taxon>
        <taxon>Mycobacteriaceae</taxon>
        <taxon>Mycobacterium</taxon>
    </lineage>
</organism>
<evidence type="ECO:0008006" key="4">
    <source>
        <dbReference type="Google" id="ProtNLM"/>
    </source>
</evidence>
<gene>
    <name evidence="2" type="ORF">PT015_21865</name>
</gene>
<name>A0ABY8VUY7_9MYCO</name>
<evidence type="ECO:0000313" key="3">
    <source>
        <dbReference type="Proteomes" id="UP001236585"/>
    </source>
</evidence>